<comment type="cofactor">
    <cofactor evidence="1">
        <name>[4Fe-4S] cluster</name>
        <dbReference type="ChEBI" id="CHEBI:49883"/>
    </cofactor>
</comment>
<name>A0A517DPJ9_9FIRM</name>
<feature type="domain" description="ATPase BadF/BadG/BcrA/BcrD type" evidence="5">
    <location>
        <begin position="22"/>
        <end position="274"/>
    </location>
</feature>
<keyword evidence="3" id="KW-0408">Iron</keyword>
<keyword evidence="2" id="KW-0479">Metal-binding</keyword>
<evidence type="ECO:0000256" key="4">
    <source>
        <dbReference type="ARBA" id="ARBA00023014"/>
    </source>
</evidence>
<dbReference type="GO" id="GO:0046872">
    <property type="term" value="F:metal ion binding"/>
    <property type="evidence" value="ECO:0007669"/>
    <property type="project" value="UniProtKB-KW"/>
</dbReference>
<evidence type="ECO:0000313" key="6">
    <source>
        <dbReference type="EMBL" id="QDR79290.1"/>
    </source>
</evidence>
<dbReference type="InterPro" id="IPR002731">
    <property type="entry name" value="ATPase_BadF"/>
</dbReference>
<organism evidence="6 7">
    <name type="scientific">Sporomusa termitida</name>
    <dbReference type="NCBI Taxonomy" id="2377"/>
    <lineage>
        <taxon>Bacteria</taxon>
        <taxon>Bacillati</taxon>
        <taxon>Bacillota</taxon>
        <taxon>Negativicutes</taxon>
        <taxon>Selenomonadales</taxon>
        <taxon>Sporomusaceae</taxon>
        <taxon>Sporomusa</taxon>
    </lineage>
</organism>
<evidence type="ECO:0000256" key="3">
    <source>
        <dbReference type="ARBA" id="ARBA00023004"/>
    </source>
</evidence>
<dbReference type="EC" id="3.6.1.3" evidence="6"/>
<dbReference type="Proteomes" id="UP000320776">
    <property type="component" value="Chromosome"/>
</dbReference>
<reference evidence="6 7" key="1">
    <citation type="submission" date="2019-02" db="EMBL/GenBank/DDBJ databases">
        <title>Closed genome of Sporomusa termitida DSM 4440.</title>
        <authorList>
            <person name="Poehlein A."/>
            <person name="Daniel R."/>
        </authorList>
    </citation>
    <scope>NUCLEOTIDE SEQUENCE [LARGE SCALE GENOMIC DNA]</scope>
    <source>
        <strain evidence="6 7">DSM 4440</strain>
    </source>
</reference>
<keyword evidence="7" id="KW-1185">Reference proteome</keyword>
<sequence>MKKIVDVIDKKLTGTLTNDTVLGIDIGSRTGKAVLLTEGKLYTAITPTAVFTQQTADKLFDKLLKQTGLQQADIQYIVGTGYGRISLKFGDIPNKIVTEISCHAMGAHVLNANVRSIVDIGGQDSKAIRVDPKTGKVVEFIMNDKCAAGTGRFLEKVAQLLDLTTEELGQEALKATKPSDISSQCVVFAESEVISLKAKGEKRADIAAGIHIATARRIRNLFNRIGLEPDLVFTGGVANNAGMKKAVAEVLGHAISEVKLDTIYAGALGGAVIAQRTLAAINAEQGGVSASAS</sequence>
<evidence type="ECO:0000256" key="1">
    <source>
        <dbReference type="ARBA" id="ARBA00001966"/>
    </source>
</evidence>
<dbReference type="RefSeq" id="WP_144348956.1">
    <property type="nucleotide sequence ID" value="NZ_CP036259.1"/>
</dbReference>
<dbReference type="InterPro" id="IPR008275">
    <property type="entry name" value="CoA_E_activase_dom"/>
</dbReference>
<dbReference type="SUPFAM" id="SSF53067">
    <property type="entry name" value="Actin-like ATPase domain"/>
    <property type="match status" value="1"/>
</dbReference>
<dbReference type="AlphaFoldDB" id="A0A517DPJ9"/>
<dbReference type="PANTHER" id="PTHR32329:SF2">
    <property type="entry name" value="BIFUNCTIONAL PROTEIN [INCLUDES 2-HYDROXYACYL-COA DEHYDRATASE (N-TER) AND ITS ACTIVATOR DOMAIN (C_TERM)"/>
    <property type="match status" value="1"/>
</dbReference>
<dbReference type="CDD" id="cd24036">
    <property type="entry name" value="ASKHA_NBD_BcrAD_BadFG_HgdC_HadI"/>
    <property type="match status" value="1"/>
</dbReference>
<dbReference type="NCBIfam" id="TIGR00241">
    <property type="entry name" value="CoA_E_activ"/>
    <property type="match status" value="1"/>
</dbReference>
<dbReference type="EMBL" id="CP036259">
    <property type="protein sequence ID" value="QDR79290.1"/>
    <property type="molecule type" value="Genomic_DNA"/>
</dbReference>
<dbReference type="GO" id="GO:0051536">
    <property type="term" value="F:iron-sulfur cluster binding"/>
    <property type="evidence" value="ECO:0007669"/>
    <property type="project" value="UniProtKB-KW"/>
</dbReference>
<dbReference type="InterPro" id="IPR051805">
    <property type="entry name" value="Dehydratase_Activator_Redct"/>
</dbReference>
<dbReference type="GO" id="GO:0016787">
    <property type="term" value="F:hydrolase activity"/>
    <property type="evidence" value="ECO:0007669"/>
    <property type="project" value="UniProtKB-KW"/>
</dbReference>
<dbReference type="OrthoDB" id="9802715at2"/>
<evidence type="ECO:0000313" key="7">
    <source>
        <dbReference type="Proteomes" id="UP000320776"/>
    </source>
</evidence>
<dbReference type="PANTHER" id="PTHR32329">
    <property type="entry name" value="BIFUNCTIONAL PROTEIN [INCLUDES 2-HYDROXYACYL-COA DEHYDRATASE (N-TER) AND ITS ACTIVATOR DOMAIN (C_TERM)-RELATED"/>
    <property type="match status" value="1"/>
</dbReference>
<dbReference type="Pfam" id="PF01869">
    <property type="entry name" value="BcrAD_BadFG"/>
    <property type="match status" value="1"/>
</dbReference>
<dbReference type="InterPro" id="IPR043129">
    <property type="entry name" value="ATPase_NBD"/>
</dbReference>
<evidence type="ECO:0000256" key="2">
    <source>
        <dbReference type="ARBA" id="ARBA00022723"/>
    </source>
</evidence>
<gene>
    <name evidence="6" type="primary">hgdC</name>
    <name evidence="6" type="ORF">SPTER_05630</name>
</gene>
<protein>
    <submittedName>
        <fullName evidence="6">(R)-2-hydroxyglutaryl-CoA dehydratase activating ATPase</fullName>
        <ecNumber evidence="6">3.6.1.3</ecNumber>
    </submittedName>
</protein>
<dbReference type="Gene3D" id="3.30.420.40">
    <property type="match status" value="2"/>
</dbReference>
<dbReference type="KEGG" id="sted:SPTER_05630"/>
<evidence type="ECO:0000259" key="5">
    <source>
        <dbReference type="Pfam" id="PF01869"/>
    </source>
</evidence>
<keyword evidence="4" id="KW-0411">Iron-sulfur</keyword>
<keyword evidence="6" id="KW-0378">Hydrolase</keyword>
<proteinExistence type="predicted"/>
<accession>A0A517DPJ9</accession>